<keyword evidence="14" id="KW-0007">Acetylation</keyword>
<feature type="coiled-coil region" evidence="23">
    <location>
        <begin position="554"/>
        <end position="619"/>
    </location>
</feature>
<evidence type="ECO:0000256" key="21">
    <source>
        <dbReference type="ARBA" id="ARBA00073985"/>
    </source>
</evidence>
<dbReference type="GO" id="GO:0007094">
    <property type="term" value="P:mitotic spindle assembly checkpoint signaling"/>
    <property type="evidence" value="ECO:0007669"/>
    <property type="project" value="InterPro"/>
</dbReference>
<dbReference type="EMBL" id="JW864588">
    <property type="protein sequence ID" value="AFO97105.1"/>
    <property type="molecule type" value="mRNA"/>
</dbReference>
<name>V9KGT7_CALMI</name>
<evidence type="ECO:0000256" key="17">
    <source>
        <dbReference type="ARBA" id="ARBA00023242"/>
    </source>
</evidence>
<dbReference type="RefSeq" id="XP_007903948.1">
    <property type="nucleotide sequence ID" value="XM_007905757.2"/>
</dbReference>
<dbReference type="Gene3D" id="1.20.5.170">
    <property type="match status" value="1"/>
</dbReference>
<dbReference type="GO" id="GO:0000776">
    <property type="term" value="C:kinetochore"/>
    <property type="evidence" value="ECO:0007669"/>
    <property type="project" value="UniProtKB-KW"/>
</dbReference>
<dbReference type="GO" id="GO:1990706">
    <property type="term" value="C:MAD1 complex"/>
    <property type="evidence" value="ECO:0007669"/>
    <property type="project" value="UniProtKB-ARBA"/>
</dbReference>
<dbReference type="Ensembl" id="ENSCMIT00000027324.1">
    <property type="protein sequence ID" value="ENSCMIP00000026893.1"/>
    <property type="gene ID" value="ENSCMIG00000011721.1"/>
</dbReference>
<evidence type="ECO:0000256" key="22">
    <source>
        <dbReference type="ARBA" id="ARBA00075803"/>
    </source>
</evidence>
<proteinExistence type="evidence at transcript level"/>
<dbReference type="FunFam" id="3.30.457.60:FF:000002">
    <property type="entry name" value="Mitotic spindle assembly checkpoint protein MAD1"/>
    <property type="match status" value="1"/>
</dbReference>
<protein>
    <recommendedName>
        <fullName evidence="21">Mitotic spindle assembly checkpoint protein MAD1</fullName>
    </recommendedName>
    <alternativeName>
        <fullName evidence="22">Mitotic arrest deficient 1-like protein 1</fullName>
    </alternativeName>
</protein>
<keyword evidence="12" id="KW-0995">Kinetochore</keyword>
<dbReference type="GO" id="GO:0051301">
    <property type="term" value="P:cell division"/>
    <property type="evidence" value="ECO:0007669"/>
    <property type="project" value="UniProtKB-KW"/>
</dbReference>
<dbReference type="Gene3D" id="3.30.457.60">
    <property type="match status" value="1"/>
</dbReference>
<evidence type="ECO:0000313" key="26">
    <source>
        <dbReference type="Proteomes" id="UP000314986"/>
    </source>
</evidence>
<evidence type="ECO:0000256" key="14">
    <source>
        <dbReference type="ARBA" id="ARBA00022990"/>
    </source>
</evidence>
<dbReference type="Gene3D" id="6.10.250.90">
    <property type="match status" value="1"/>
</dbReference>
<evidence type="ECO:0000256" key="15">
    <source>
        <dbReference type="ARBA" id="ARBA00023054"/>
    </source>
</evidence>
<keyword evidence="16" id="KW-0206">Cytoskeleton</keyword>
<dbReference type="GO" id="GO:0072686">
    <property type="term" value="C:mitotic spindle"/>
    <property type="evidence" value="ECO:0007669"/>
    <property type="project" value="TreeGrafter"/>
</dbReference>
<dbReference type="GO" id="GO:0000922">
    <property type="term" value="C:spindle pole"/>
    <property type="evidence" value="ECO:0007669"/>
    <property type="project" value="UniProtKB-SubCell"/>
</dbReference>
<reference evidence="26" key="2">
    <citation type="journal article" date="2007" name="PLoS Biol.">
        <title>Survey sequencing and comparative analysis of the elephant shark (Callorhinchus milii) genome.</title>
        <authorList>
            <person name="Venkatesh B."/>
            <person name="Kirkness E.F."/>
            <person name="Loh Y.H."/>
            <person name="Halpern A.L."/>
            <person name="Lee A.P."/>
            <person name="Johnson J."/>
            <person name="Dandona N."/>
            <person name="Viswanathan L.D."/>
            <person name="Tay A."/>
            <person name="Venter J.C."/>
            <person name="Strausberg R.L."/>
            <person name="Brenner S."/>
        </authorList>
    </citation>
    <scope>NUCLEOTIDE SEQUENCE [LARGE SCALE GENOMIC DNA]</scope>
</reference>
<evidence type="ECO:0000256" key="13">
    <source>
        <dbReference type="ARBA" id="ARBA00022843"/>
    </source>
</evidence>
<keyword evidence="11" id="KW-0498">Mitosis</keyword>
<dbReference type="KEGG" id="cmk:103186608"/>
<feature type="coiled-coil region" evidence="23">
    <location>
        <begin position="48"/>
        <end position="320"/>
    </location>
</feature>
<comment type="subcellular location">
    <subcellularLocation>
        <location evidence="3">Chromosome</location>
        <location evidence="3">Centromere</location>
        <location evidence="3">Kinetochore</location>
    </subcellularLocation>
    <subcellularLocation>
        <location evidence="2">Cytoplasm</location>
        <location evidence="2">Cytoskeleton</location>
        <location evidence="2">Microtubule organizing center</location>
        <location evidence="2">Centrosome</location>
    </subcellularLocation>
    <subcellularLocation>
        <location evidence="4">Cytoplasm</location>
        <location evidence="4">Cytoskeleton</location>
        <location evidence="4">Spindle pole</location>
    </subcellularLocation>
    <subcellularLocation>
        <location evidence="1">Nucleus envelope</location>
    </subcellularLocation>
</comment>
<evidence type="ECO:0000256" key="5">
    <source>
        <dbReference type="ARBA" id="ARBA00008029"/>
    </source>
</evidence>
<keyword evidence="9" id="KW-0597">Phosphoprotein</keyword>
<dbReference type="Proteomes" id="UP000314986">
    <property type="component" value="Unassembled WGS sequence"/>
</dbReference>
<evidence type="ECO:0000256" key="12">
    <source>
        <dbReference type="ARBA" id="ARBA00022838"/>
    </source>
</evidence>
<dbReference type="GO" id="GO:0005813">
    <property type="term" value="C:centrosome"/>
    <property type="evidence" value="ECO:0007669"/>
    <property type="project" value="UniProtKB-SubCell"/>
</dbReference>
<evidence type="ECO:0000256" key="18">
    <source>
        <dbReference type="ARBA" id="ARBA00023306"/>
    </source>
</evidence>
<feature type="coiled-coil region" evidence="23">
    <location>
        <begin position="359"/>
        <end position="407"/>
    </location>
</feature>
<reference evidence="25" key="4">
    <citation type="submission" date="2025-05" db="UniProtKB">
        <authorList>
            <consortium name="Ensembl"/>
        </authorList>
    </citation>
    <scope>IDENTIFICATION</scope>
</reference>
<sequence>MDDLDDNTTVFSTLRSFNNFLSQASTSTSNVTEPSSIPNMWQLQYQQKMQAEEQAEDVRSKTRVLEVEREKQKIELSHKRARIELEKAAQTSSWNYEREADRNQELMVQVKQIQEKEAETQEKLKEQVEMNKTLKKNMELQNKKLQETEEKLAESNQTIDVLKANVSELQWKSMSQEMQLTTSTTERQELLEQVEIQRKKWQEAVQKAHDMETAQAVSVENEQRIKELESKISQQEQDSIIVNNMRSDLSRIPEFEKELRQLKEENTYYREMEENNLLLKEETESLRKKIERLEKLKEEKVTLELKNEKLLAKLRSWENVEQTSGLNIRSPEDLSREIVLLQQREILLKQQNSSVTTSARMLEKARKQLQEQVLKLRTQILTEQKKREQQEANARRMEKRNILLTKARDGMRSILDSYDNELVSSSYTPQLNRRVREAEDMVQKLHAHISELEFQLSRALEDVGNHKLKTRTLEAELSVLKSQVATTDSSNCITSEEGNALRQKIEELEAERSRLDEENKMLQMRLEHNVLQGDYDPTKTKVLHMSMNPWSLAKDERTAELKALREECGSLRERLRVLEKGGSVPELSEASTSLSFPEVSELRKQVDSAELKNQRLKEIFHKKIQEFRAVCYTLTGYQIDVTTENQYRLTSMYAEQQDDSLMFKAGNSLGAKMQLLQTDFSSTLSEFIDLHLYHQNSIPAFLSAVTLDLFSRQTCA</sequence>
<evidence type="ECO:0000256" key="8">
    <source>
        <dbReference type="ARBA" id="ARBA00022499"/>
    </source>
</evidence>
<dbReference type="GO" id="GO:0005635">
    <property type="term" value="C:nuclear envelope"/>
    <property type="evidence" value="ECO:0007669"/>
    <property type="project" value="UniProtKB-SubCell"/>
</dbReference>
<dbReference type="SUPFAM" id="SSF75704">
    <property type="entry name" value="Mitotic arrest deficient-like 1, Mad1"/>
    <property type="match status" value="1"/>
</dbReference>
<dbReference type="GeneTree" id="ENSGT00390000001316"/>
<keyword evidence="18" id="KW-0131">Cell cycle</keyword>
<organism evidence="24">
    <name type="scientific">Callorhinchus milii</name>
    <name type="common">Ghost shark</name>
    <dbReference type="NCBI Taxonomy" id="7868"/>
    <lineage>
        <taxon>Eukaryota</taxon>
        <taxon>Metazoa</taxon>
        <taxon>Chordata</taxon>
        <taxon>Craniata</taxon>
        <taxon>Vertebrata</taxon>
        <taxon>Chondrichthyes</taxon>
        <taxon>Holocephali</taxon>
        <taxon>Chimaeriformes</taxon>
        <taxon>Callorhinchidae</taxon>
        <taxon>Callorhinchus</taxon>
    </lineage>
</organism>
<reference evidence="24 26" key="3">
    <citation type="journal article" date="2014" name="Nature">
        <title>Elephant shark genome provides unique insights into gnathostome evolution.</title>
        <authorList>
            <consortium name="International Elephant Shark Genome Sequencing Consortium"/>
            <person name="Venkatesh B."/>
            <person name="Lee A.P."/>
            <person name="Ravi V."/>
            <person name="Maurya A.K."/>
            <person name="Lian M.M."/>
            <person name="Swann J.B."/>
            <person name="Ohta Y."/>
            <person name="Flajnik M.F."/>
            <person name="Sutoh Y."/>
            <person name="Kasahara M."/>
            <person name="Hoon S."/>
            <person name="Gangu V."/>
            <person name="Roy S.W."/>
            <person name="Irimia M."/>
            <person name="Korzh V."/>
            <person name="Kondrychyn I."/>
            <person name="Lim Z.W."/>
            <person name="Tay B.H."/>
            <person name="Tohari S."/>
            <person name="Kong K.W."/>
            <person name="Ho S."/>
            <person name="Lorente-Galdos B."/>
            <person name="Quilez J."/>
            <person name="Marques-Bonet T."/>
            <person name="Raney B.J."/>
            <person name="Ingham P.W."/>
            <person name="Tay A."/>
            <person name="Hillier L.W."/>
            <person name="Minx P."/>
            <person name="Boehm T."/>
            <person name="Wilson R.K."/>
            <person name="Brenner S."/>
            <person name="Warren W.C."/>
        </authorList>
    </citation>
    <scope>NUCLEOTIDE SEQUENCE</scope>
    <source>
        <tissue evidence="24">Liver</tissue>
    </source>
</reference>
<dbReference type="OrthoDB" id="331602at2759"/>
<evidence type="ECO:0000256" key="6">
    <source>
        <dbReference type="ARBA" id="ARBA00022454"/>
    </source>
</evidence>
<keyword evidence="8" id="KW-1017">Isopeptide bond</keyword>
<dbReference type="FunFam" id="1.20.5.170:FF:000051">
    <property type="entry name" value="mitotic spindle assembly checkpoint protein MAD1"/>
    <property type="match status" value="1"/>
</dbReference>
<dbReference type="GO" id="GO:1990728">
    <property type="term" value="C:mitotic spindle assembly checkpoint MAD1-MAD2 complex"/>
    <property type="evidence" value="ECO:0007669"/>
    <property type="project" value="UniProtKB-ARBA"/>
</dbReference>
<keyword evidence="7" id="KW-0963">Cytoplasm</keyword>
<feature type="coiled-coil region" evidence="23">
    <location>
        <begin position="498"/>
        <end position="525"/>
    </location>
</feature>
<evidence type="ECO:0000256" key="19">
    <source>
        <dbReference type="ARBA" id="ARBA00023328"/>
    </source>
</evidence>
<keyword evidence="17" id="KW-0539">Nucleus</keyword>
<keyword evidence="15 23" id="KW-0175">Coiled coil</keyword>
<keyword evidence="26" id="KW-1185">Reference proteome</keyword>
<evidence type="ECO:0000256" key="16">
    <source>
        <dbReference type="ARBA" id="ARBA00023212"/>
    </source>
</evidence>
<comment type="function">
    <text evidence="20">Component of the spindle-assembly checkpoint that prevents the onset of anaphase until all chromosomes are properly aligned at the metaphase plate. Forms a heterotetrameric complex with the closed conformation form of MAD2L1 (C-MAD2) at unattached kinetochores during prometaphase, recruits an open conformation of MAD2L1 (O-MAD2) and promotes the conversion of O-MAD2 to C-MAD2, which ensures mitotic checkpoint signaling.</text>
</comment>
<gene>
    <name evidence="25" type="primary">mad1l1</name>
</gene>
<dbReference type="PANTHER" id="PTHR23168:SF0">
    <property type="entry name" value="MITOTIC SPINDLE ASSEMBLY CHECKPOINT PROTEIN MAD1"/>
    <property type="match status" value="1"/>
</dbReference>
<evidence type="ECO:0000256" key="2">
    <source>
        <dbReference type="ARBA" id="ARBA00004300"/>
    </source>
</evidence>
<reference evidence="26" key="1">
    <citation type="journal article" date="2006" name="Science">
        <title>Ancient noncoding elements conserved in the human genome.</title>
        <authorList>
            <person name="Venkatesh B."/>
            <person name="Kirkness E.F."/>
            <person name="Loh Y.H."/>
            <person name="Halpern A.L."/>
            <person name="Lee A.P."/>
            <person name="Johnson J."/>
            <person name="Dandona N."/>
            <person name="Viswanathan L.D."/>
            <person name="Tay A."/>
            <person name="Venter J.C."/>
            <person name="Strausberg R.L."/>
            <person name="Brenner S."/>
        </authorList>
    </citation>
    <scope>NUCLEOTIDE SEQUENCE [LARGE SCALE GENOMIC DNA]</scope>
</reference>
<evidence type="ECO:0000256" key="20">
    <source>
        <dbReference type="ARBA" id="ARBA00053509"/>
    </source>
</evidence>
<comment type="similarity">
    <text evidence="5">Belongs to the MAD1 family.</text>
</comment>
<dbReference type="Pfam" id="PF05557">
    <property type="entry name" value="MAD"/>
    <property type="match status" value="1"/>
</dbReference>
<dbReference type="STRING" id="7868.ENSCMIP00000026893"/>
<keyword evidence="13" id="KW-0832">Ubl conjugation</keyword>
<dbReference type="AlphaFoldDB" id="V9KGT7"/>
<evidence type="ECO:0000313" key="25">
    <source>
        <dbReference type="Ensembl" id="ENSCMIP00000026893.1"/>
    </source>
</evidence>
<accession>V9KGT7</accession>
<keyword evidence="6" id="KW-0158">Chromosome</keyword>
<evidence type="ECO:0000256" key="11">
    <source>
        <dbReference type="ARBA" id="ARBA00022776"/>
    </source>
</evidence>
<evidence type="ECO:0000256" key="3">
    <source>
        <dbReference type="ARBA" id="ARBA00004629"/>
    </source>
</evidence>
<keyword evidence="19" id="KW-0137">Centromere</keyword>
<dbReference type="InterPro" id="IPR008672">
    <property type="entry name" value="Mad1"/>
</dbReference>
<evidence type="ECO:0000256" key="10">
    <source>
        <dbReference type="ARBA" id="ARBA00022618"/>
    </source>
</evidence>
<evidence type="ECO:0000256" key="4">
    <source>
        <dbReference type="ARBA" id="ARBA00004647"/>
    </source>
</evidence>
<evidence type="ECO:0000313" key="24">
    <source>
        <dbReference type="EMBL" id="AFO97105.1"/>
    </source>
</evidence>
<dbReference type="PANTHER" id="PTHR23168">
    <property type="entry name" value="MITOTIC SPINDLE ASSEMBLY CHECKPOINT PROTEIN MAD1 MITOTIC ARREST DEFICIENT-LIKE PROTEIN 1"/>
    <property type="match status" value="1"/>
</dbReference>
<evidence type="ECO:0000256" key="1">
    <source>
        <dbReference type="ARBA" id="ARBA00004259"/>
    </source>
</evidence>
<evidence type="ECO:0000256" key="9">
    <source>
        <dbReference type="ARBA" id="ARBA00022553"/>
    </source>
</evidence>
<keyword evidence="10" id="KW-0132">Cell division</keyword>
<evidence type="ECO:0000256" key="23">
    <source>
        <dbReference type="SAM" id="Coils"/>
    </source>
</evidence>
<dbReference type="OMA" id="YKLDFMP"/>
<dbReference type="CTD" id="8379"/>
<evidence type="ECO:0000256" key="7">
    <source>
        <dbReference type="ARBA" id="ARBA00022490"/>
    </source>
</evidence>
<dbReference type="GO" id="GO:0051315">
    <property type="term" value="P:attachment of mitotic spindle microtubules to kinetochore"/>
    <property type="evidence" value="ECO:0007669"/>
    <property type="project" value="TreeGrafter"/>
</dbReference>
<dbReference type="GeneID" id="103186608"/>